<feature type="transmembrane region" description="Helical" evidence="7">
    <location>
        <begin position="258"/>
        <end position="283"/>
    </location>
</feature>
<evidence type="ECO:0000256" key="4">
    <source>
        <dbReference type="ARBA" id="ARBA00022692"/>
    </source>
</evidence>
<accession>A0A936ZST5</accession>
<protein>
    <submittedName>
        <fullName evidence="8">MFS transporter</fullName>
    </submittedName>
</protein>
<proteinExistence type="predicted"/>
<dbReference type="InterPro" id="IPR036259">
    <property type="entry name" value="MFS_trans_sf"/>
</dbReference>
<dbReference type="PANTHER" id="PTHR23513">
    <property type="entry name" value="INTEGRAL MEMBRANE EFFLUX PROTEIN-RELATED"/>
    <property type="match status" value="1"/>
</dbReference>
<keyword evidence="5 7" id="KW-1133">Transmembrane helix</keyword>
<evidence type="ECO:0000256" key="3">
    <source>
        <dbReference type="ARBA" id="ARBA00022475"/>
    </source>
</evidence>
<evidence type="ECO:0000256" key="1">
    <source>
        <dbReference type="ARBA" id="ARBA00004651"/>
    </source>
</evidence>
<reference evidence="8" key="1">
    <citation type="submission" date="2021-01" db="EMBL/GenBank/DDBJ databases">
        <title>Ramlibacter sp. strain AW1 16S ribosomal RNA gene Genome sequencing and assembly.</title>
        <authorList>
            <person name="Kang M."/>
        </authorList>
    </citation>
    <scope>NUCLEOTIDE SEQUENCE</scope>
    <source>
        <strain evidence="8">AW1</strain>
    </source>
</reference>
<evidence type="ECO:0000256" key="5">
    <source>
        <dbReference type="ARBA" id="ARBA00022989"/>
    </source>
</evidence>
<feature type="transmembrane region" description="Helical" evidence="7">
    <location>
        <begin position="212"/>
        <end position="230"/>
    </location>
</feature>
<keyword evidence="6 7" id="KW-0472">Membrane</keyword>
<dbReference type="AlphaFoldDB" id="A0A936ZST5"/>
<dbReference type="Pfam" id="PF05977">
    <property type="entry name" value="MFS_3"/>
    <property type="match status" value="1"/>
</dbReference>
<keyword evidence="4 7" id="KW-0812">Transmembrane</keyword>
<evidence type="ECO:0000256" key="2">
    <source>
        <dbReference type="ARBA" id="ARBA00022448"/>
    </source>
</evidence>
<evidence type="ECO:0000313" key="8">
    <source>
        <dbReference type="EMBL" id="MBL0422823.1"/>
    </source>
</evidence>
<feature type="transmembrane region" description="Helical" evidence="7">
    <location>
        <begin position="324"/>
        <end position="354"/>
    </location>
</feature>
<evidence type="ECO:0000313" key="9">
    <source>
        <dbReference type="Proteomes" id="UP000613011"/>
    </source>
</evidence>
<dbReference type="Gene3D" id="1.20.1250.20">
    <property type="entry name" value="MFS general substrate transporter like domains"/>
    <property type="match status" value="1"/>
</dbReference>
<keyword evidence="2" id="KW-0813">Transport</keyword>
<name>A0A936ZST5_9BURK</name>
<dbReference type="PANTHER" id="PTHR23513:SF9">
    <property type="entry name" value="ENTEROBACTIN EXPORTER ENTS"/>
    <property type="match status" value="1"/>
</dbReference>
<feature type="transmembrane region" description="Helical" evidence="7">
    <location>
        <begin position="58"/>
        <end position="80"/>
    </location>
</feature>
<feature type="transmembrane region" description="Helical" evidence="7">
    <location>
        <begin position="289"/>
        <end position="312"/>
    </location>
</feature>
<dbReference type="SUPFAM" id="SSF103473">
    <property type="entry name" value="MFS general substrate transporter"/>
    <property type="match status" value="1"/>
</dbReference>
<dbReference type="CDD" id="cd06173">
    <property type="entry name" value="MFS_MefA_like"/>
    <property type="match status" value="1"/>
</dbReference>
<comment type="subcellular location">
    <subcellularLocation>
        <location evidence="1">Cell membrane</location>
        <topology evidence="1">Multi-pass membrane protein</topology>
    </subcellularLocation>
</comment>
<gene>
    <name evidence="8" type="ORF">JI739_20980</name>
</gene>
<feature type="transmembrane region" description="Helical" evidence="7">
    <location>
        <begin position="86"/>
        <end position="107"/>
    </location>
</feature>
<dbReference type="GO" id="GO:0005886">
    <property type="term" value="C:plasma membrane"/>
    <property type="evidence" value="ECO:0007669"/>
    <property type="project" value="UniProtKB-SubCell"/>
</dbReference>
<dbReference type="Proteomes" id="UP000613011">
    <property type="component" value="Unassembled WGS sequence"/>
</dbReference>
<dbReference type="EMBL" id="JAEQNA010000010">
    <property type="protein sequence ID" value="MBL0422823.1"/>
    <property type="molecule type" value="Genomic_DNA"/>
</dbReference>
<evidence type="ECO:0000256" key="7">
    <source>
        <dbReference type="SAM" id="Phobius"/>
    </source>
</evidence>
<organism evidence="8 9">
    <name type="scientific">Ramlibacter aurantiacus</name>
    <dbReference type="NCBI Taxonomy" id="2801330"/>
    <lineage>
        <taxon>Bacteria</taxon>
        <taxon>Pseudomonadati</taxon>
        <taxon>Pseudomonadota</taxon>
        <taxon>Betaproteobacteria</taxon>
        <taxon>Burkholderiales</taxon>
        <taxon>Comamonadaceae</taxon>
        <taxon>Ramlibacter</taxon>
    </lineage>
</organism>
<keyword evidence="9" id="KW-1185">Reference proteome</keyword>
<evidence type="ECO:0000256" key="6">
    <source>
        <dbReference type="ARBA" id="ARBA00023136"/>
    </source>
</evidence>
<comment type="caution">
    <text evidence="8">The sequence shown here is derived from an EMBL/GenBank/DDBJ whole genome shotgun (WGS) entry which is preliminary data.</text>
</comment>
<dbReference type="InterPro" id="IPR010290">
    <property type="entry name" value="TM_effector"/>
</dbReference>
<feature type="transmembrane region" description="Helical" evidence="7">
    <location>
        <begin position="119"/>
        <end position="137"/>
    </location>
</feature>
<feature type="transmembrane region" description="Helical" evidence="7">
    <location>
        <begin position="405"/>
        <end position="428"/>
    </location>
</feature>
<sequence length="454" mass="47065">MSGCGSANAGSFPVGRTILAPARAPVAGGEQALTSPPVPHSDDDFSSLLRQREFLRLWCARVLAGAATQMTMVAAAWQMYNLTNSAWDLGLVGLLQFLPVLCFTLPAGHLADRHHRARLIAGAQFIQLLAAAVLLVASGRGLVSRELLFGVSLLLGAARTFQMPAQQALVPSLVPPHLLARAMAMSSSGNQVAVIGGPAAAGLLFLQTGITVYAAAVLMLAGAIAAVLRLSDDRGPGHARPDWQEMLAGLRFVWRRQVLLGAVSLDLMAVLFGGATALLPIYAKDILHVGASGLGALRAAPAVGALVVALLLTRFPVRTRVGALLLWSVAAYGLCMLVFGVSTSFALSMVALALSGGADMVSVVVRQTLVQSETPPDMRGRVGAVNSMFIGASNQLGEFESGATAALLGPVGSVVLGGGATLLIVAGWTRLFPGLARRDRYLEDALPGVSRSST</sequence>
<keyword evidence="3" id="KW-1003">Cell membrane</keyword>